<comment type="caution">
    <text evidence="2">The sequence shown here is derived from an EMBL/GenBank/DDBJ whole genome shotgun (WGS) entry which is preliminary data.</text>
</comment>
<accession>A0AAE0XAX3</accession>
<dbReference type="EMBL" id="JAULSO010000002">
    <property type="protein sequence ID" value="KAK3689305.1"/>
    <property type="molecule type" value="Genomic_DNA"/>
</dbReference>
<name>A0AAE0XAX3_9PEZI</name>
<proteinExistence type="predicted"/>
<sequence>MKLREIQGRGFPLMKNASPCGTCFVINENREQLVFVHHEWDLNSNGEFTITPSIVARYPSLARAPAMEFMKHLLPDGPLRQHLEAFRDYARMQAANQLGLLLQPWEAEYIQQQIRKLSADWQQRMVEECKVYATMMYREIQNLEDGKYFKIPKDPNPKTAPGLSRCTIQHTQGDVGSEAGRDIRASRSPSWNNYLVSSPSPMGSPSQVLPTQSSAHSPSPGAGGSRRGNIVDLTRSPSQGRRGNMVDLTGSPSQGRPGNMVI</sequence>
<feature type="compositionally biased region" description="Polar residues" evidence="1">
    <location>
        <begin position="187"/>
        <end position="212"/>
    </location>
</feature>
<reference evidence="2" key="2">
    <citation type="submission" date="2023-06" db="EMBL/GenBank/DDBJ databases">
        <authorList>
            <consortium name="Lawrence Berkeley National Laboratory"/>
            <person name="Haridas S."/>
            <person name="Hensen N."/>
            <person name="Bonometti L."/>
            <person name="Westerberg I."/>
            <person name="Brannstrom I.O."/>
            <person name="Guillou S."/>
            <person name="Cros-Aarteil S."/>
            <person name="Calhoun S."/>
            <person name="Kuo A."/>
            <person name="Mondo S."/>
            <person name="Pangilinan J."/>
            <person name="Riley R."/>
            <person name="Labutti K."/>
            <person name="Andreopoulos B."/>
            <person name="Lipzen A."/>
            <person name="Chen C."/>
            <person name="Yanf M."/>
            <person name="Daum C."/>
            <person name="Ng V."/>
            <person name="Clum A."/>
            <person name="Steindorff A."/>
            <person name="Ohm R."/>
            <person name="Martin F."/>
            <person name="Silar P."/>
            <person name="Natvig D."/>
            <person name="Lalanne C."/>
            <person name="Gautier V."/>
            <person name="Ament-Velasquez S.L."/>
            <person name="Kruys A."/>
            <person name="Hutchinson M.I."/>
            <person name="Powell A.J."/>
            <person name="Barry K."/>
            <person name="Miller A.N."/>
            <person name="Grigoriev I.V."/>
            <person name="Debuchy R."/>
            <person name="Gladieux P."/>
            <person name="Thoren M.H."/>
            <person name="Johannesson H."/>
        </authorList>
    </citation>
    <scope>NUCLEOTIDE SEQUENCE</scope>
    <source>
        <strain evidence="2">CBS 314.62</strain>
    </source>
</reference>
<dbReference type="AlphaFoldDB" id="A0AAE0XAX3"/>
<organism evidence="2 3">
    <name type="scientific">Podospora appendiculata</name>
    <dbReference type="NCBI Taxonomy" id="314037"/>
    <lineage>
        <taxon>Eukaryota</taxon>
        <taxon>Fungi</taxon>
        <taxon>Dikarya</taxon>
        <taxon>Ascomycota</taxon>
        <taxon>Pezizomycotina</taxon>
        <taxon>Sordariomycetes</taxon>
        <taxon>Sordariomycetidae</taxon>
        <taxon>Sordariales</taxon>
        <taxon>Podosporaceae</taxon>
        <taxon>Podospora</taxon>
    </lineage>
</organism>
<feature type="region of interest" description="Disordered" evidence="1">
    <location>
        <begin position="152"/>
        <end position="262"/>
    </location>
</feature>
<dbReference type="Proteomes" id="UP001270362">
    <property type="component" value="Unassembled WGS sequence"/>
</dbReference>
<keyword evidence="3" id="KW-1185">Reference proteome</keyword>
<evidence type="ECO:0000313" key="3">
    <source>
        <dbReference type="Proteomes" id="UP001270362"/>
    </source>
</evidence>
<evidence type="ECO:0000313" key="2">
    <source>
        <dbReference type="EMBL" id="KAK3689305.1"/>
    </source>
</evidence>
<reference evidence="2" key="1">
    <citation type="journal article" date="2023" name="Mol. Phylogenet. Evol.">
        <title>Genome-scale phylogeny and comparative genomics of the fungal order Sordariales.</title>
        <authorList>
            <person name="Hensen N."/>
            <person name="Bonometti L."/>
            <person name="Westerberg I."/>
            <person name="Brannstrom I.O."/>
            <person name="Guillou S."/>
            <person name="Cros-Aarteil S."/>
            <person name="Calhoun S."/>
            <person name="Haridas S."/>
            <person name="Kuo A."/>
            <person name="Mondo S."/>
            <person name="Pangilinan J."/>
            <person name="Riley R."/>
            <person name="LaButti K."/>
            <person name="Andreopoulos B."/>
            <person name="Lipzen A."/>
            <person name="Chen C."/>
            <person name="Yan M."/>
            <person name="Daum C."/>
            <person name="Ng V."/>
            <person name="Clum A."/>
            <person name="Steindorff A."/>
            <person name="Ohm R.A."/>
            <person name="Martin F."/>
            <person name="Silar P."/>
            <person name="Natvig D.O."/>
            <person name="Lalanne C."/>
            <person name="Gautier V."/>
            <person name="Ament-Velasquez S.L."/>
            <person name="Kruys A."/>
            <person name="Hutchinson M.I."/>
            <person name="Powell A.J."/>
            <person name="Barry K."/>
            <person name="Miller A.N."/>
            <person name="Grigoriev I.V."/>
            <person name="Debuchy R."/>
            <person name="Gladieux P."/>
            <person name="Hiltunen Thoren M."/>
            <person name="Johannesson H."/>
        </authorList>
    </citation>
    <scope>NUCLEOTIDE SEQUENCE</scope>
    <source>
        <strain evidence="2">CBS 314.62</strain>
    </source>
</reference>
<protein>
    <submittedName>
        <fullName evidence="2">Uncharacterized protein</fullName>
    </submittedName>
</protein>
<evidence type="ECO:0000256" key="1">
    <source>
        <dbReference type="SAM" id="MobiDB-lite"/>
    </source>
</evidence>
<gene>
    <name evidence="2" type="ORF">B0T22DRAFT_440789</name>
</gene>